<organism evidence="2 3">
    <name type="scientific">Kitasatospora purpeofusca</name>
    <dbReference type="NCBI Taxonomy" id="67352"/>
    <lineage>
        <taxon>Bacteria</taxon>
        <taxon>Bacillati</taxon>
        <taxon>Actinomycetota</taxon>
        <taxon>Actinomycetes</taxon>
        <taxon>Kitasatosporales</taxon>
        <taxon>Streptomycetaceae</taxon>
        <taxon>Kitasatospora</taxon>
    </lineage>
</organism>
<protein>
    <recommendedName>
        <fullName evidence="4">Secreted protein</fullName>
    </recommendedName>
</protein>
<name>A0ABZ1UA59_9ACTN</name>
<proteinExistence type="predicted"/>
<feature type="chain" id="PRO_5045624252" description="Secreted protein" evidence="1">
    <location>
        <begin position="25"/>
        <end position="75"/>
    </location>
</feature>
<evidence type="ECO:0000313" key="2">
    <source>
        <dbReference type="EMBL" id="WUQ88045.1"/>
    </source>
</evidence>
<keyword evidence="3" id="KW-1185">Reference proteome</keyword>
<evidence type="ECO:0000256" key="1">
    <source>
        <dbReference type="SAM" id="SignalP"/>
    </source>
</evidence>
<dbReference type="Proteomes" id="UP001432222">
    <property type="component" value="Chromosome"/>
</dbReference>
<gene>
    <name evidence="2" type="ORF">OHA16_36715</name>
</gene>
<evidence type="ECO:0000313" key="3">
    <source>
        <dbReference type="Proteomes" id="UP001432222"/>
    </source>
</evidence>
<feature type="signal peptide" evidence="1">
    <location>
        <begin position="1"/>
        <end position="24"/>
    </location>
</feature>
<dbReference type="RefSeq" id="WP_053649665.1">
    <property type="nucleotide sequence ID" value="NZ_CP108110.1"/>
</dbReference>
<evidence type="ECO:0008006" key="4">
    <source>
        <dbReference type="Google" id="ProtNLM"/>
    </source>
</evidence>
<accession>A0ABZ1UA59</accession>
<reference evidence="2" key="1">
    <citation type="submission" date="2022-10" db="EMBL/GenBank/DDBJ databases">
        <title>The complete genomes of actinobacterial strains from the NBC collection.</title>
        <authorList>
            <person name="Joergensen T.S."/>
            <person name="Alvarez Arevalo M."/>
            <person name="Sterndorff E.B."/>
            <person name="Faurdal D."/>
            <person name="Vuksanovic O."/>
            <person name="Mourched A.-S."/>
            <person name="Charusanti P."/>
            <person name="Shaw S."/>
            <person name="Blin K."/>
            <person name="Weber T."/>
        </authorList>
    </citation>
    <scope>NUCLEOTIDE SEQUENCE</scope>
    <source>
        <strain evidence="2">NBC_00222</strain>
    </source>
</reference>
<keyword evidence="1" id="KW-0732">Signal</keyword>
<dbReference type="EMBL" id="CP108110">
    <property type="protein sequence ID" value="WUQ88045.1"/>
    <property type="molecule type" value="Genomic_DNA"/>
</dbReference>
<sequence>MRLARRIVVAALTAGLALGGVAVAAPATGVTLRPLPVPDSRYCTAAVGHTPVAARQVVPLHGRTCSALYHLDAPR</sequence>